<reference evidence="8" key="1">
    <citation type="submission" date="2020-05" db="EMBL/GenBank/DDBJ databases">
        <title>WGS assembly of Panicum virgatum.</title>
        <authorList>
            <person name="Lovell J.T."/>
            <person name="Jenkins J."/>
            <person name="Shu S."/>
            <person name="Juenger T.E."/>
            <person name="Schmutz J."/>
        </authorList>
    </citation>
    <scope>NUCLEOTIDE SEQUENCE</scope>
    <source>
        <strain evidence="8">AP13</strain>
    </source>
</reference>
<feature type="transmembrane region" description="Helical" evidence="7">
    <location>
        <begin position="51"/>
        <end position="75"/>
    </location>
</feature>
<feature type="region of interest" description="Disordered" evidence="6">
    <location>
        <begin position="309"/>
        <end position="358"/>
    </location>
</feature>
<dbReference type="AlphaFoldDB" id="A0A8T0QX75"/>
<dbReference type="PANTHER" id="PTHR10383">
    <property type="entry name" value="SERINE INCORPORATOR"/>
    <property type="match status" value="1"/>
</dbReference>
<dbReference type="InterPro" id="IPR005016">
    <property type="entry name" value="TDE1/TMS"/>
</dbReference>
<evidence type="ECO:0000256" key="4">
    <source>
        <dbReference type="ARBA" id="ARBA00022989"/>
    </source>
</evidence>
<keyword evidence="5 7" id="KW-0472">Membrane</keyword>
<evidence type="ECO:0000256" key="3">
    <source>
        <dbReference type="ARBA" id="ARBA00022692"/>
    </source>
</evidence>
<comment type="subcellular location">
    <subcellularLocation>
        <location evidence="1">Membrane</location>
        <topology evidence="1">Multi-pass membrane protein</topology>
    </subcellularLocation>
</comment>
<dbReference type="PANTHER" id="PTHR10383:SF44">
    <property type="entry name" value="SERINC-DOMAIN CONTAINING SERINE AND SPHINGOLIPID BIOSYNTHESIS PROTEIN"/>
    <property type="match status" value="1"/>
</dbReference>
<keyword evidence="9" id="KW-1185">Reference proteome</keyword>
<evidence type="ECO:0000256" key="6">
    <source>
        <dbReference type="SAM" id="MobiDB-lite"/>
    </source>
</evidence>
<comment type="caution">
    <text evidence="8">The sequence shown here is derived from an EMBL/GenBank/DDBJ whole genome shotgun (WGS) entry which is preliminary data.</text>
</comment>
<evidence type="ECO:0000256" key="5">
    <source>
        <dbReference type="ARBA" id="ARBA00023136"/>
    </source>
</evidence>
<feature type="transmembrane region" description="Helical" evidence="7">
    <location>
        <begin position="266"/>
        <end position="290"/>
    </location>
</feature>
<feature type="transmembrane region" description="Helical" evidence="7">
    <location>
        <begin position="225"/>
        <end position="246"/>
    </location>
</feature>
<dbReference type="GO" id="GO:0016020">
    <property type="term" value="C:membrane"/>
    <property type="evidence" value="ECO:0007669"/>
    <property type="project" value="UniProtKB-SubCell"/>
</dbReference>
<gene>
    <name evidence="8" type="ORF">PVAP13_6NG230900</name>
</gene>
<evidence type="ECO:0000256" key="1">
    <source>
        <dbReference type="ARBA" id="ARBA00004141"/>
    </source>
</evidence>
<feature type="transmembrane region" description="Helical" evidence="7">
    <location>
        <begin position="184"/>
        <end position="204"/>
    </location>
</feature>
<name>A0A8T0QX75_PANVG</name>
<keyword evidence="3 7" id="KW-0812">Transmembrane</keyword>
<proteinExistence type="inferred from homology"/>
<keyword evidence="4 7" id="KW-1133">Transmembrane helix</keyword>
<feature type="transmembrane region" description="Helical" evidence="7">
    <location>
        <begin position="433"/>
        <end position="454"/>
    </location>
</feature>
<evidence type="ECO:0000313" key="8">
    <source>
        <dbReference type="EMBL" id="KAG2577525.1"/>
    </source>
</evidence>
<dbReference type="Proteomes" id="UP000823388">
    <property type="component" value="Chromosome 6N"/>
</dbReference>
<dbReference type="Pfam" id="PF03348">
    <property type="entry name" value="Serinc"/>
    <property type="match status" value="2"/>
</dbReference>
<protein>
    <submittedName>
        <fullName evidence="8">Uncharacterized protein</fullName>
    </submittedName>
</protein>
<feature type="transmembrane region" description="Helical" evidence="7">
    <location>
        <begin position="145"/>
        <end position="164"/>
    </location>
</feature>
<feature type="transmembrane region" description="Helical" evidence="7">
    <location>
        <begin position="117"/>
        <end position="133"/>
    </location>
</feature>
<dbReference type="EMBL" id="CM029048">
    <property type="protein sequence ID" value="KAG2577525.1"/>
    <property type="molecule type" value="Genomic_DNA"/>
</dbReference>
<evidence type="ECO:0000256" key="2">
    <source>
        <dbReference type="ARBA" id="ARBA00006665"/>
    </source>
</evidence>
<accession>A0A8T0QX75</accession>
<comment type="similarity">
    <text evidence="2">Belongs to the TDE1 family.</text>
</comment>
<evidence type="ECO:0000313" key="9">
    <source>
        <dbReference type="Proteomes" id="UP000823388"/>
    </source>
</evidence>
<feature type="transmembrane region" description="Helical" evidence="7">
    <location>
        <begin position="21"/>
        <end position="45"/>
    </location>
</feature>
<feature type="transmembrane region" description="Helical" evidence="7">
    <location>
        <begin position="87"/>
        <end position="111"/>
    </location>
</feature>
<feature type="region of interest" description="Disordered" evidence="6">
    <location>
        <begin position="376"/>
        <end position="402"/>
    </location>
</feature>
<evidence type="ECO:0000256" key="7">
    <source>
        <dbReference type="SAM" id="Phobius"/>
    </source>
</evidence>
<organism evidence="8 9">
    <name type="scientific">Panicum virgatum</name>
    <name type="common">Blackwell switchgrass</name>
    <dbReference type="NCBI Taxonomy" id="38727"/>
    <lineage>
        <taxon>Eukaryota</taxon>
        <taxon>Viridiplantae</taxon>
        <taxon>Streptophyta</taxon>
        <taxon>Embryophyta</taxon>
        <taxon>Tracheophyta</taxon>
        <taxon>Spermatophyta</taxon>
        <taxon>Magnoliopsida</taxon>
        <taxon>Liliopsida</taxon>
        <taxon>Poales</taxon>
        <taxon>Poaceae</taxon>
        <taxon>PACMAD clade</taxon>
        <taxon>Panicoideae</taxon>
        <taxon>Panicodae</taxon>
        <taxon>Paniceae</taxon>
        <taxon>Panicinae</taxon>
        <taxon>Panicum</taxon>
        <taxon>Panicum sect. Hiantes</taxon>
    </lineage>
</organism>
<sequence>MFFSTMHTRKVHDHRNSWHSQWWIAKGVLLTGCFMISKLAPSYWIELYGKVAHFGAGVFLFIQLLSVIRFITCLNYKWCHRKFENRYLEVIAVSIIAYSGSMVGIIILMTLWYTACWMNIMFIGTTLLLVYLMPLISRKSKDKGFYMEPGVVGAYSVFLCYSAIRSEPETYCNKKEKGGAGADWKTIISFVAELISIAASAFSTGKDYKRIHLIHVAESEDDVPYAYGFFHFVFAMGSMYFGMLFVGWDTHHTMEKWSMDVSWTSVWVHIANEGLAVISFMAILAARIYGIDWLRQLLARIYGIGGQQQQSESTDGIDDDDNGPPPFLPLSQHLPDILSSNETAGPPPSPVSQQQTTNQLLQQEIPMTSNVDIIVDLSSSGSNDPPPDAHMHAEGSPSPTACATAAQPRRAYTTAGRRVATAGNWIGLITRRLMLFLLCVHVIFVAFTWLYIYAHRPSQ</sequence>